<evidence type="ECO:0000256" key="6">
    <source>
        <dbReference type="ARBA" id="ARBA00012754"/>
    </source>
</evidence>
<dbReference type="Pfam" id="PF00703">
    <property type="entry name" value="Glyco_hydro_2"/>
    <property type="match status" value="1"/>
</dbReference>
<keyword evidence="12" id="KW-0326">Glycosidase</keyword>
<dbReference type="FunFam" id="2.60.120.260:FF:000060">
    <property type="entry name" value="Probable beta-mannosidase"/>
    <property type="match status" value="1"/>
</dbReference>
<comment type="subunit">
    <text evidence="5">Homodimer.</text>
</comment>
<comment type="similarity">
    <text evidence="13">Belongs to the glycosyl hydrolase 2 family. Beta-mannosidase B subfamily.</text>
</comment>
<dbReference type="InterPro" id="IPR041447">
    <property type="entry name" value="Mannosidase_ig"/>
</dbReference>
<organism evidence="20 21">
    <name type="scientific">Candidatus Cohnella colombiensis</name>
    <dbReference type="NCBI Taxonomy" id="3121368"/>
    <lineage>
        <taxon>Bacteria</taxon>
        <taxon>Bacillati</taxon>
        <taxon>Bacillota</taxon>
        <taxon>Bacilli</taxon>
        <taxon>Bacillales</taxon>
        <taxon>Paenibacillaceae</taxon>
        <taxon>Cohnella</taxon>
    </lineage>
</organism>
<evidence type="ECO:0000256" key="4">
    <source>
        <dbReference type="ARBA" id="ARBA00004740"/>
    </source>
</evidence>
<dbReference type="Gene3D" id="3.20.20.80">
    <property type="entry name" value="Glycosidases"/>
    <property type="match status" value="1"/>
</dbReference>
<dbReference type="InterPro" id="IPR050887">
    <property type="entry name" value="Beta-mannosidase_GH2"/>
</dbReference>
<dbReference type="Pfam" id="PF22666">
    <property type="entry name" value="Glyco_hydro_2_N2"/>
    <property type="match status" value="1"/>
</dbReference>
<evidence type="ECO:0000259" key="17">
    <source>
        <dbReference type="Pfam" id="PF17753"/>
    </source>
</evidence>
<keyword evidence="11" id="KW-0458">Lysosome</keyword>
<evidence type="ECO:0000256" key="13">
    <source>
        <dbReference type="ARBA" id="ARBA00038429"/>
    </source>
</evidence>
<comment type="subcellular location">
    <subcellularLocation>
        <location evidence="2">Lysosome</location>
    </subcellularLocation>
    <subcellularLocation>
        <location evidence="3">Secreted</location>
    </subcellularLocation>
</comment>
<feature type="domain" description="Mannosidase Ig/CBM-like" evidence="18">
    <location>
        <begin position="673"/>
        <end position="758"/>
    </location>
</feature>
<dbReference type="InterPro" id="IPR054593">
    <property type="entry name" value="Beta-mannosidase-like_N2"/>
</dbReference>
<evidence type="ECO:0000256" key="3">
    <source>
        <dbReference type="ARBA" id="ARBA00004613"/>
    </source>
</evidence>
<keyword evidence="9 20" id="KW-0378">Hydrolase</keyword>
<sequence length="848" mass="96601">MNVSELEWQLKDWKFKAYEDNEWLTAQVPGCVHTDLLRNKLIPDPFVGTNEKQLQWIDRKDWEYATEFNVPPELLAHTKLELVFEGLDTYADVYCNDVEILSANNMFRTWVIDVKPYVKAEGNTIRIRFRSPIQEGLTKLAALGYPLPATNDDSKTGELGEQKVSIFSRKAPFHYGWDWGPRFVTSGIWKNVYLRGWSGNVVRDLFIRQDAVTADTAKLTAILEIESDVTGEAELKLVTDRGQSWSTQVNLTKGLQVVELAVVIDRPTLWWSRGLGEPNLYTFDATIVHEGVETARKSVRTGLRSVKLIRKPDAHGTSFYFEVNGVAVFAKGANHIPNDSFVTEVTEQRYRHEVASAAESNMNMLRIWGGGIYELDIFYDLCDEYGILVWQDFMFACSMYPGDQAFLDNVRAEAVDNVRRLRNHASIALWCGNNEIDGAWAHYIEEGGWGWKKDYTKEQRDKIWADYEAIFHHILPDVVGSLSPEIDYWPSSPMQTLTNSVAQHATNDSKHGDVHFWAVWHASEPFENYKNNIGRFMSEYGFQSFPEEKTVRTYAAENEMALDSEVMLHHQKNGRGNFLIKEYSEKYMKEPKDFVSFLYMSHVLQAEGMKMAIESHRRAMDYCMGTLYWQMNDCWPVASWSSMDYYGRWKAIQYYAKRSFRDVLVSIDQNEDSVDIHLVSDLQRSIAGNVQWKLYDFAGGLLKQGSEAVKLAAGSAIKSLSLSASGLLGENNPNQSVLVVELVEGDAVLDRKEHYFAYSKFLELATDPGVIVQEVAGSEGTRFELSSTQLAKQVWLQTEVEGIFSDNFFDLIPGVPVTVQFLKRDVNGAAFAPASPERIEVKSMVDFC</sequence>
<dbReference type="InterPro" id="IPR036156">
    <property type="entry name" value="Beta-gal/glucu_dom_sf"/>
</dbReference>
<dbReference type="Proteomes" id="UP001178662">
    <property type="component" value="Chromosome"/>
</dbReference>
<dbReference type="Gene3D" id="2.60.40.10">
    <property type="entry name" value="Immunoglobulins"/>
    <property type="match status" value="3"/>
</dbReference>
<dbReference type="Gene3D" id="2.60.120.260">
    <property type="entry name" value="Galactose-binding domain-like"/>
    <property type="match status" value="1"/>
</dbReference>
<dbReference type="GO" id="GO:0006516">
    <property type="term" value="P:glycoprotein catabolic process"/>
    <property type="evidence" value="ECO:0007669"/>
    <property type="project" value="TreeGrafter"/>
</dbReference>
<dbReference type="Pfam" id="PF17786">
    <property type="entry name" value="Mannosidase_ig"/>
    <property type="match status" value="1"/>
</dbReference>
<evidence type="ECO:0000259" key="19">
    <source>
        <dbReference type="Pfam" id="PF22666"/>
    </source>
</evidence>
<dbReference type="GO" id="GO:0005576">
    <property type="term" value="C:extracellular region"/>
    <property type="evidence" value="ECO:0007669"/>
    <property type="project" value="UniProtKB-SubCell"/>
</dbReference>
<keyword evidence="8" id="KW-0732">Signal</keyword>
<comment type="catalytic activity">
    <reaction evidence="1">
        <text>Hydrolysis of terminal, non-reducing beta-D-mannose residues in beta-D-mannosides.</text>
        <dbReference type="EC" id="3.2.1.25"/>
    </reaction>
</comment>
<dbReference type="GO" id="GO:0005975">
    <property type="term" value="P:carbohydrate metabolic process"/>
    <property type="evidence" value="ECO:0007669"/>
    <property type="project" value="InterPro"/>
</dbReference>
<dbReference type="SUPFAM" id="SSF49785">
    <property type="entry name" value="Galactose-binding domain-like"/>
    <property type="match status" value="1"/>
</dbReference>
<accession>A0AA95EX41</accession>
<evidence type="ECO:0000256" key="2">
    <source>
        <dbReference type="ARBA" id="ARBA00004371"/>
    </source>
</evidence>
<proteinExistence type="inferred from homology"/>
<evidence type="ECO:0000256" key="9">
    <source>
        <dbReference type="ARBA" id="ARBA00022801"/>
    </source>
</evidence>
<evidence type="ECO:0000256" key="12">
    <source>
        <dbReference type="ARBA" id="ARBA00023295"/>
    </source>
</evidence>
<dbReference type="InterPro" id="IPR017853">
    <property type="entry name" value="GH"/>
</dbReference>
<evidence type="ECO:0000313" key="20">
    <source>
        <dbReference type="EMBL" id="WEK55080.1"/>
    </source>
</evidence>
<dbReference type="InterPro" id="IPR013783">
    <property type="entry name" value="Ig-like_fold"/>
</dbReference>
<feature type="domain" description="Beta-mannosidase-like galactose-binding" evidence="19">
    <location>
        <begin position="13"/>
        <end position="190"/>
    </location>
</feature>
<dbReference type="PANTHER" id="PTHR43730">
    <property type="entry name" value="BETA-MANNOSIDASE"/>
    <property type="match status" value="1"/>
</dbReference>
<evidence type="ECO:0000256" key="11">
    <source>
        <dbReference type="ARBA" id="ARBA00023228"/>
    </source>
</evidence>
<gene>
    <name evidence="20" type="ORF">P0Y55_03075</name>
</gene>
<evidence type="ECO:0000256" key="14">
    <source>
        <dbReference type="ARBA" id="ARBA00041069"/>
    </source>
</evidence>
<dbReference type="InterPro" id="IPR006102">
    <property type="entry name" value="Ig-like_GH2"/>
</dbReference>
<keyword evidence="7" id="KW-0964">Secreted</keyword>
<evidence type="ECO:0000256" key="8">
    <source>
        <dbReference type="ARBA" id="ARBA00022729"/>
    </source>
</evidence>
<dbReference type="FunFam" id="3.20.20.80:FF:000050">
    <property type="entry name" value="Beta-mannosidase B"/>
    <property type="match status" value="1"/>
</dbReference>
<dbReference type="AlphaFoldDB" id="A0AA95EX41"/>
<dbReference type="Pfam" id="PF17753">
    <property type="entry name" value="Ig_mannosidase"/>
    <property type="match status" value="1"/>
</dbReference>
<protein>
    <recommendedName>
        <fullName evidence="14">Beta-mannosidase B</fullName>
        <ecNumber evidence="6">3.2.1.25</ecNumber>
    </recommendedName>
    <alternativeName>
        <fullName evidence="15">Mannanase B</fullName>
    </alternativeName>
</protein>
<feature type="domain" description="Beta-mannosidase Ig-fold" evidence="17">
    <location>
        <begin position="767"/>
        <end position="846"/>
    </location>
</feature>
<reference evidence="20" key="1">
    <citation type="submission" date="2023-03" db="EMBL/GenBank/DDBJ databases">
        <title>Andean soil-derived lignocellulolytic bacterial consortium as a source of novel taxa and putative plastic-active enzymes.</title>
        <authorList>
            <person name="Diaz-Garcia L."/>
            <person name="Chuvochina M."/>
            <person name="Feuerriegel G."/>
            <person name="Bunk B."/>
            <person name="Sproer C."/>
            <person name="Streit W.R."/>
            <person name="Rodriguez L.M."/>
            <person name="Overmann J."/>
            <person name="Jimenez D.J."/>
        </authorList>
    </citation>
    <scope>NUCLEOTIDE SEQUENCE</scope>
    <source>
        <strain evidence="20">MAG 2441</strain>
    </source>
</reference>
<evidence type="ECO:0000256" key="15">
    <source>
        <dbReference type="ARBA" id="ARBA00041614"/>
    </source>
</evidence>
<feature type="domain" description="Glycoside hydrolase family 2 immunoglobulin-like beta-sandwich" evidence="16">
    <location>
        <begin position="202"/>
        <end position="304"/>
    </location>
</feature>
<dbReference type="EMBL" id="CP119317">
    <property type="protein sequence ID" value="WEK55080.1"/>
    <property type="molecule type" value="Genomic_DNA"/>
</dbReference>
<dbReference type="GO" id="GO:0005764">
    <property type="term" value="C:lysosome"/>
    <property type="evidence" value="ECO:0007669"/>
    <property type="project" value="UniProtKB-SubCell"/>
</dbReference>
<comment type="pathway">
    <text evidence="4">Glycan metabolism; N-glycan degradation.</text>
</comment>
<evidence type="ECO:0000259" key="16">
    <source>
        <dbReference type="Pfam" id="PF00703"/>
    </source>
</evidence>
<dbReference type="PANTHER" id="PTHR43730:SF1">
    <property type="entry name" value="BETA-MANNOSIDASE"/>
    <property type="match status" value="1"/>
</dbReference>
<dbReference type="EC" id="3.2.1.25" evidence="6"/>
<keyword evidence="10" id="KW-0325">Glycoprotein</keyword>
<dbReference type="SUPFAM" id="SSF51445">
    <property type="entry name" value="(Trans)glycosidases"/>
    <property type="match status" value="1"/>
</dbReference>
<evidence type="ECO:0000259" key="18">
    <source>
        <dbReference type="Pfam" id="PF17786"/>
    </source>
</evidence>
<evidence type="ECO:0000256" key="7">
    <source>
        <dbReference type="ARBA" id="ARBA00022525"/>
    </source>
</evidence>
<evidence type="ECO:0000256" key="5">
    <source>
        <dbReference type="ARBA" id="ARBA00011738"/>
    </source>
</evidence>
<dbReference type="InterPro" id="IPR041625">
    <property type="entry name" value="Beta-mannosidase_Ig"/>
</dbReference>
<name>A0AA95EX41_9BACL</name>
<evidence type="ECO:0000256" key="10">
    <source>
        <dbReference type="ARBA" id="ARBA00023180"/>
    </source>
</evidence>
<dbReference type="SUPFAM" id="SSF49303">
    <property type="entry name" value="beta-Galactosidase/glucuronidase domain"/>
    <property type="match status" value="3"/>
</dbReference>
<evidence type="ECO:0000256" key="1">
    <source>
        <dbReference type="ARBA" id="ARBA00000829"/>
    </source>
</evidence>
<dbReference type="InterPro" id="IPR008979">
    <property type="entry name" value="Galactose-bd-like_sf"/>
</dbReference>
<dbReference type="GO" id="GO:0004567">
    <property type="term" value="F:beta-mannosidase activity"/>
    <property type="evidence" value="ECO:0007669"/>
    <property type="project" value="UniProtKB-EC"/>
</dbReference>
<evidence type="ECO:0000313" key="21">
    <source>
        <dbReference type="Proteomes" id="UP001178662"/>
    </source>
</evidence>
<keyword evidence="21" id="KW-1185">Reference proteome</keyword>